<dbReference type="InterPro" id="IPR003728">
    <property type="entry name" value="Ribosome_maturation_RimP"/>
</dbReference>
<keyword evidence="1 3" id="KW-0963">Cytoplasm</keyword>
<dbReference type="Gene3D" id="3.30.300.70">
    <property type="entry name" value="RimP-like superfamily, N-terminal"/>
    <property type="match status" value="1"/>
</dbReference>
<dbReference type="GO" id="GO:0006412">
    <property type="term" value="P:translation"/>
    <property type="evidence" value="ECO:0007669"/>
    <property type="project" value="TreeGrafter"/>
</dbReference>
<name>A0AAU9DX85_9FUSO</name>
<dbReference type="Pfam" id="PF02576">
    <property type="entry name" value="RimP_N"/>
    <property type="match status" value="1"/>
</dbReference>
<dbReference type="PANTHER" id="PTHR33867:SF1">
    <property type="entry name" value="RIBOSOME MATURATION FACTOR RIMP"/>
    <property type="match status" value="1"/>
</dbReference>
<dbReference type="InterPro" id="IPR028989">
    <property type="entry name" value="RimP_N"/>
</dbReference>
<evidence type="ECO:0000313" key="7">
    <source>
        <dbReference type="EMBL" id="BDU49955.1"/>
    </source>
</evidence>
<organism evidence="7 8">
    <name type="scientific">Haliovirga abyssi</name>
    <dbReference type="NCBI Taxonomy" id="2996794"/>
    <lineage>
        <taxon>Bacteria</taxon>
        <taxon>Fusobacteriati</taxon>
        <taxon>Fusobacteriota</taxon>
        <taxon>Fusobacteriia</taxon>
        <taxon>Fusobacteriales</taxon>
        <taxon>Haliovirgaceae</taxon>
        <taxon>Haliovirga</taxon>
    </lineage>
</organism>
<dbReference type="RefSeq" id="WP_307904894.1">
    <property type="nucleotide sequence ID" value="NZ_AP027059.1"/>
</dbReference>
<dbReference type="HAMAP" id="MF_01077">
    <property type="entry name" value="RimP"/>
    <property type="match status" value="1"/>
</dbReference>
<evidence type="ECO:0000256" key="2">
    <source>
        <dbReference type="ARBA" id="ARBA00022517"/>
    </source>
</evidence>
<sequence length="151" mass="17804">MEIQEQIFAIIEPITEEMKLELVDVEYVQDGSHLFIRVYIDKDGGVDLDDCEKVSRAVEEKVDSIVKDKFFLEVSSPGLERPLKKEKDFSRFEGEKALIRTRQKIMDKRKFEGRIKKYENGIINLEVENEIIEIEFKNVKKANLIFEFEEI</sequence>
<dbReference type="EMBL" id="AP027059">
    <property type="protein sequence ID" value="BDU49955.1"/>
    <property type="molecule type" value="Genomic_DNA"/>
</dbReference>
<evidence type="ECO:0000256" key="3">
    <source>
        <dbReference type="HAMAP-Rule" id="MF_01077"/>
    </source>
</evidence>
<feature type="coiled-coil region" evidence="4">
    <location>
        <begin position="108"/>
        <end position="135"/>
    </location>
</feature>
<evidence type="ECO:0000256" key="4">
    <source>
        <dbReference type="SAM" id="Coils"/>
    </source>
</evidence>
<dbReference type="GO" id="GO:0000028">
    <property type="term" value="P:ribosomal small subunit assembly"/>
    <property type="evidence" value="ECO:0007669"/>
    <property type="project" value="TreeGrafter"/>
</dbReference>
<dbReference type="FunFam" id="3.30.300.70:FF:000001">
    <property type="entry name" value="Ribosome maturation factor RimP"/>
    <property type="match status" value="1"/>
</dbReference>
<dbReference type="CDD" id="cd01734">
    <property type="entry name" value="YlxS_C"/>
    <property type="match status" value="1"/>
</dbReference>
<keyword evidence="2 3" id="KW-0690">Ribosome biogenesis</keyword>
<comment type="function">
    <text evidence="3">Required for maturation of 30S ribosomal subunits.</text>
</comment>
<dbReference type="AlphaFoldDB" id="A0AAU9DX85"/>
<keyword evidence="8" id="KW-1185">Reference proteome</keyword>
<accession>A0AAU9DX85</accession>
<comment type="subcellular location">
    <subcellularLocation>
        <location evidence="3">Cytoplasm</location>
    </subcellularLocation>
</comment>
<dbReference type="Pfam" id="PF17384">
    <property type="entry name" value="DUF150_C"/>
    <property type="match status" value="1"/>
</dbReference>
<proteinExistence type="inferred from homology"/>
<comment type="similarity">
    <text evidence="3">Belongs to the RimP family.</text>
</comment>
<keyword evidence="4" id="KW-0175">Coiled coil</keyword>
<dbReference type="PANTHER" id="PTHR33867">
    <property type="entry name" value="RIBOSOME MATURATION FACTOR RIMP"/>
    <property type="match status" value="1"/>
</dbReference>
<evidence type="ECO:0000256" key="1">
    <source>
        <dbReference type="ARBA" id="ARBA00022490"/>
    </source>
</evidence>
<dbReference type="InterPro" id="IPR036847">
    <property type="entry name" value="RimP_C_sf"/>
</dbReference>
<dbReference type="InterPro" id="IPR028998">
    <property type="entry name" value="RimP_C"/>
</dbReference>
<reference evidence="7 8" key="1">
    <citation type="submission" date="2022-11" db="EMBL/GenBank/DDBJ databases">
        <title>Haliovirga abyssi gen. nov., sp. nov., a mesophilic fermentative bacterium isolated from the Iheya North hydrothermal field and the proposal of Haliovirgaceae fam. nov.</title>
        <authorList>
            <person name="Miyazaki U."/>
            <person name="Tame A."/>
            <person name="Miyazaki J."/>
            <person name="Takai K."/>
            <person name="Sawayama S."/>
            <person name="Kitajima M."/>
            <person name="Okamoto A."/>
            <person name="Nakagawa S."/>
        </authorList>
    </citation>
    <scope>NUCLEOTIDE SEQUENCE [LARGE SCALE GENOMIC DNA]</scope>
    <source>
        <strain evidence="7 8">IC12</strain>
    </source>
</reference>
<evidence type="ECO:0000259" key="5">
    <source>
        <dbReference type="Pfam" id="PF02576"/>
    </source>
</evidence>
<dbReference type="GO" id="GO:0005829">
    <property type="term" value="C:cytosol"/>
    <property type="evidence" value="ECO:0007669"/>
    <property type="project" value="TreeGrafter"/>
</dbReference>
<dbReference type="KEGG" id="haby:HLVA_05240"/>
<evidence type="ECO:0000313" key="8">
    <source>
        <dbReference type="Proteomes" id="UP001321582"/>
    </source>
</evidence>
<feature type="domain" description="Ribosome maturation factor RimP N-terminal" evidence="5">
    <location>
        <begin position="10"/>
        <end position="80"/>
    </location>
</feature>
<gene>
    <name evidence="3 7" type="primary">rimP</name>
    <name evidence="7" type="ORF">HLVA_05240</name>
</gene>
<dbReference type="InterPro" id="IPR035956">
    <property type="entry name" value="RimP_N_sf"/>
</dbReference>
<dbReference type="SUPFAM" id="SSF74942">
    <property type="entry name" value="YhbC-like, C-terminal domain"/>
    <property type="match status" value="1"/>
</dbReference>
<dbReference type="Proteomes" id="UP001321582">
    <property type="component" value="Chromosome"/>
</dbReference>
<feature type="domain" description="Ribosome maturation factor RimP C-terminal" evidence="6">
    <location>
        <begin position="83"/>
        <end position="148"/>
    </location>
</feature>
<evidence type="ECO:0000259" key="6">
    <source>
        <dbReference type="Pfam" id="PF17384"/>
    </source>
</evidence>
<dbReference type="SUPFAM" id="SSF75420">
    <property type="entry name" value="YhbC-like, N-terminal domain"/>
    <property type="match status" value="1"/>
</dbReference>
<protein>
    <recommendedName>
        <fullName evidence="3">Ribosome maturation factor RimP</fullName>
    </recommendedName>
</protein>
<dbReference type="Gene3D" id="2.30.30.180">
    <property type="entry name" value="Ribosome maturation factor RimP, C-terminal domain"/>
    <property type="match status" value="1"/>
</dbReference>